<name>A0A101LWF0_PICGL</name>
<geneLocation type="mitochondrion" evidence="1"/>
<accession>A0A101LWF0</accession>
<reference evidence="1" key="1">
    <citation type="journal article" date="2015" name="Genome Biol. Evol.">
        <title>Organellar Genomes of White Spruce (Picea glauca): Assembly and Annotation.</title>
        <authorList>
            <person name="Jackman S.D."/>
            <person name="Warren R.L."/>
            <person name="Gibb E.A."/>
            <person name="Vandervalk B.P."/>
            <person name="Mohamadi H."/>
            <person name="Chu J."/>
            <person name="Raymond A."/>
            <person name="Pleasance S."/>
            <person name="Coope R."/>
            <person name="Wildung M.R."/>
            <person name="Ritland C.E."/>
            <person name="Bousquet J."/>
            <person name="Jones S.J."/>
            <person name="Bohlmann J."/>
            <person name="Birol I."/>
        </authorList>
    </citation>
    <scope>NUCLEOTIDE SEQUENCE [LARGE SCALE GENOMIC DNA]</scope>
    <source>
        <tissue evidence="1">Flushing bud</tissue>
    </source>
</reference>
<gene>
    <name evidence="1" type="ORF">ABT39_MTgene1706</name>
</gene>
<sequence length="68" mass="7978">MAAILYNLFLDLFFEPHLFVFDGIVFLTMTVCRTWPKRFTYILKVEDSIPVPILLEPIVDIELLFELG</sequence>
<keyword evidence="1" id="KW-0496">Mitochondrion</keyword>
<evidence type="ECO:0000313" key="1">
    <source>
        <dbReference type="EMBL" id="KUM46604.1"/>
    </source>
</evidence>
<dbReference type="AlphaFoldDB" id="A0A101LWF0"/>
<proteinExistence type="predicted"/>
<protein>
    <submittedName>
        <fullName evidence="1">Uncharacterized protein</fullName>
    </submittedName>
</protein>
<comment type="caution">
    <text evidence="1">The sequence shown here is derived from an EMBL/GenBank/DDBJ whole genome shotgun (WGS) entry which is preliminary data.</text>
</comment>
<organism evidence="1">
    <name type="scientific">Picea glauca</name>
    <name type="common">White spruce</name>
    <name type="synonym">Pinus glauca</name>
    <dbReference type="NCBI Taxonomy" id="3330"/>
    <lineage>
        <taxon>Eukaryota</taxon>
        <taxon>Viridiplantae</taxon>
        <taxon>Streptophyta</taxon>
        <taxon>Embryophyta</taxon>
        <taxon>Tracheophyta</taxon>
        <taxon>Spermatophyta</taxon>
        <taxon>Pinopsida</taxon>
        <taxon>Pinidae</taxon>
        <taxon>Conifers I</taxon>
        <taxon>Pinales</taxon>
        <taxon>Pinaceae</taxon>
        <taxon>Picea</taxon>
    </lineage>
</organism>
<dbReference type="EMBL" id="LKAM01000011">
    <property type="protein sequence ID" value="KUM46604.1"/>
    <property type="molecule type" value="Genomic_DNA"/>
</dbReference>